<dbReference type="AlphaFoldDB" id="A0A8H7BWP7"/>
<dbReference type="InterPro" id="IPR035992">
    <property type="entry name" value="Ricin_B-like_lectins"/>
</dbReference>
<dbReference type="InterPro" id="IPR022234">
    <property type="entry name" value="DUF3759"/>
</dbReference>
<gene>
    <name evidence="2" type="ORF">EC973_006047</name>
</gene>
<proteinExistence type="predicted"/>
<evidence type="ECO:0000313" key="3">
    <source>
        <dbReference type="Proteomes" id="UP000605846"/>
    </source>
</evidence>
<dbReference type="OrthoDB" id="9895617at2759"/>
<accession>A0A8H7BWP7</accession>
<evidence type="ECO:0000313" key="2">
    <source>
        <dbReference type="EMBL" id="KAF7728494.1"/>
    </source>
</evidence>
<reference evidence="2" key="1">
    <citation type="submission" date="2020-01" db="EMBL/GenBank/DDBJ databases">
        <title>Genome Sequencing of Three Apophysomyces-Like Fungal Strains Confirms a Novel Fungal Genus in the Mucoromycota with divergent Burkholderia-like Endosymbiotic Bacteria.</title>
        <authorList>
            <person name="Stajich J.E."/>
            <person name="Macias A.M."/>
            <person name="Carter-House D."/>
            <person name="Lovett B."/>
            <person name="Kasson L.R."/>
            <person name="Berry K."/>
            <person name="Grigoriev I."/>
            <person name="Chang Y."/>
            <person name="Spatafora J."/>
            <person name="Kasson M.T."/>
        </authorList>
    </citation>
    <scope>NUCLEOTIDE SEQUENCE</scope>
    <source>
        <strain evidence="2">NRRL A-21654</strain>
    </source>
</reference>
<dbReference type="Proteomes" id="UP000605846">
    <property type="component" value="Unassembled WGS sequence"/>
</dbReference>
<dbReference type="Gene3D" id="2.80.10.50">
    <property type="match status" value="1"/>
</dbReference>
<organism evidence="2 3">
    <name type="scientific">Apophysomyces ossiformis</name>
    <dbReference type="NCBI Taxonomy" id="679940"/>
    <lineage>
        <taxon>Eukaryota</taxon>
        <taxon>Fungi</taxon>
        <taxon>Fungi incertae sedis</taxon>
        <taxon>Mucoromycota</taxon>
        <taxon>Mucoromycotina</taxon>
        <taxon>Mucoromycetes</taxon>
        <taxon>Mucorales</taxon>
        <taxon>Mucorineae</taxon>
        <taxon>Mucoraceae</taxon>
        <taxon>Apophysomyces</taxon>
    </lineage>
</organism>
<feature type="region of interest" description="Disordered" evidence="1">
    <location>
        <begin position="272"/>
        <end position="292"/>
    </location>
</feature>
<dbReference type="PANTHER" id="PTHR37450">
    <property type="entry name" value="CIPC PROTEIN"/>
    <property type="match status" value="1"/>
</dbReference>
<dbReference type="PANTHER" id="PTHR37450:SF1">
    <property type="entry name" value="CIPC PROTEIN"/>
    <property type="match status" value="1"/>
</dbReference>
<dbReference type="PROSITE" id="PS50231">
    <property type="entry name" value="RICIN_B_LECTIN"/>
    <property type="match status" value="1"/>
</dbReference>
<dbReference type="EMBL" id="JABAYA010000036">
    <property type="protein sequence ID" value="KAF7728494.1"/>
    <property type="molecule type" value="Genomic_DNA"/>
</dbReference>
<keyword evidence="3" id="KW-1185">Reference proteome</keyword>
<sequence>MTVTDSAFPIGYFYIISKMNGLVIDVHDPETADVGSKIVTMQKKENSPERDSQLWIHQNGNAWIGFLTNKLSGLVLDVDRAKNFTAIFTGENHLYLDKMKEEDRAKDQRFGYDEATGFIYTLHDPSVVVDIRKKLSEEGAVVMVYDRKEDKMPANQLWSIEPADPPLVDTDDEDEDDSKRARLRAWFGQWSGWGDKKKEVLNERELNEAHEKVYTKKKAKLSHELLAGAAAYEAVKAWERKQQEEGKEVHHATAKKLIASIAAAELVKLFEERGSSSDDEDESKKEEKKGLMQRMAVSAATNYFEAKHGF</sequence>
<feature type="compositionally biased region" description="Basic and acidic residues" evidence="1">
    <location>
        <begin position="272"/>
        <end position="290"/>
    </location>
</feature>
<dbReference type="Pfam" id="PF12585">
    <property type="entry name" value="DUF3759"/>
    <property type="match status" value="1"/>
</dbReference>
<dbReference type="SUPFAM" id="SSF50370">
    <property type="entry name" value="Ricin B-like lectins"/>
    <property type="match status" value="1"/>
</dbReference>
<comment type="caution">
    <text evidence="2">The sequence shown here is derived from an EMBL/GenBank/DDBJ whole genome shotgun (WGS) entry which is preliminary data.</text>
</comment>
<evidence type="ECO:0000256" key="1">
    <source>
        <dbReference type="SAM" id="MobiDB-lite"/>
    </source>
</evidence>
<name>A0A8H7BWP7_9FUNG</name>
<protein>
    <submittedName>
        <fullName evidence="2">Uncharacterized protein</fullName>
    </submittedName>
</protein>